<gene>
    <name evidence="1" type="ORF">BN863_34010</name>
</gene>
<dbReference type="PATRIC" id="fig|1347342.6.peg.3429"/>
<evidence type="ECO:0000313" key="1">
    <source>
        <dbReference type="EMBL" id="CDF81113.1"/>
    </source>
</evidence>
<dbReference type="InterPro" id="IPR047690">
    <property type="entry name" value="IPExxxVDY_fam"/>
</dbReference>
<dbReference type="EMBL" id="HG315671">
    <property type="protein sequence ID" value="CDF81113.1"/>
    <property type="molecule type" value="Genomic_DNA"/>
</dbReference>
<organism evidence="1 2">
    <name type="scientific">Formosa agariphila (strain DSM 15362 / KCTC 12365 / LMG 23005 / KMM 3901 / M-2Alg 35-1)</name>
    <dbReference type="NCBI Taxonomy" id="1347342"/>
    <lineage>
        <taxon>Bacteria</taxon>
        <taxon>Pseudomonadati</taxon>
        <taxon>Bacteroidota</taxon>
        <taxon>Flavobacteriia</taxon>
        <taxon>Flavobacteriales</taxon>
        <taxon>Flavobacteriaceae</taxon>
        <taxon>Formosa</taxon>
    </lineage>
</organism>
<evidence type="ECO:0008006" key="3">
    <source>
        <dbReference type="Google" id="ProtNLM"/>
    </source>
</evidence>
<accession>T2KRG4</accession>
<reference evidence="1 2" key="1">
    <citation type="journal article" date="2013" name="Appl. Environ. Microbiol.">
        <title>The genome of the alga-associated marine flavobacterium Formosa agariphila KMM 3901T reveals a broad potential for degradation of algal polysaccharides.</title>
        <authorList>
            <person name="Mann A.J."/>
            <person name="Hahnke R.L."/>
            <person name="Huang S."/>
            <person name="Werner J."/>
            <person name="Xing P."/>
            <person name="Barbeyron T."/>
            <person name="Huettel B."/>
            <person name="Stueber K."/>
            <person name="Reinhardt R."/>
            <person name="Harder J."/>
            <person name="Gloeckner F.O."/>
            <person name="Amann R.I."/>
            <person name="Teeling H."/>
        </authorList>
    </citation>
    <scope>NUCLEOTIDE SEQUENCE [LARGE SCALE GENOMIC DNA]</scope>
    <source>
        <strain evidence="2">DSM 15362 / KCTC 12365 / LMG 23005 / KMM 3901</strain>
    </source>
</reference>
<name>T2KRG4_FORAG</name>
<dbReference type="HOGENOM" id="CLU_137756_0_0_10"/>
<dbReference type="NCBIfam" id="NF033205">
    <property type="entry name" value="IPExxxVDY"/>
    <property type="match status" value="1"/>
</dbReference>
<protein>
    <recommendedName>
        <fullName evidence="3">IPExxxVDY family protein</fullName>
    </recommendedName>
</protein>
<dbReference type="AlphaFoldDB" id="T2KRG4"/>
<dbReference type="STRING" id="1347342.BN863_34010"/>
<proteinExistence type="predicted"/>
<evidence type="ECO:0000313" key="2">
    <source>
        <dbReference type="Proteomes" id="UP000016160"/>
    </source>
</evidence>
<sequence length="163" mass="19229">MIMAIHKLNLEDFFEDVDYILIAIHSRLEDYRLAYYLNSHLNLSLTRRAQDIDYKYFSAAYSIFEWKDDANLITYNLVSNICKREEDSLQSSGSLFTNQEKIIKSYNLVPELKNVDYLMKITKEDLQITEQLIVNKIQQIPQVITTYTVNVDQIKSKDNLIFN</sequence>
<keyword evidence="2" id="KW-1185">Reference proteome</keyword>
<dbReference type="Proteomes" id="UP000016160">
    <property type="component" value="Chromosome"/>
</dbReference>
<dbReference type="eggNOG" id="ENOG5032ZD8">
    <property type="taxonomic scope" value="Bacteria"/>
</dbReference>